<protein>
    <submittedName>
        <fullName evidence="3">SDR family NAD(P)-dependent oxidoreductase</fullName>
    </submittedName>
</protein>
<dbReference type="GO" id="GO:0016491">
    <property type="term" value="F:oxidoreductase activity"/>
    <property type="evidence" value="ECO:0007669"/>
    <property type="project" value="UniProtKB-KW"/>
</dbReference>
<dbReference type="GeneID" id="85020733"/>
<dbReference type="RefSeq" id="WP_007396977.1">
    <property type="nucleotide sequence ID" value="NZ_CALMTF010000085.1"/>
</dbReference>
<evidence type="ECO:0000256" key="1">
    <source>
        <dbReference type="ARBA" id="ARBA00006484"/>
    </source>
</evidence>
<evidence type="ECO:0000313" key="3">
    <source>
        <dbReference type="EMBL" id="QIP34280.1"/>
    </source>
</evidence>
<gene>
    <name evidence="3" type="ORF">GWK63_01070</name>
</gene>
<dbReference type="InterPro" id="IPR002347">
    <property type="entry name" value="SDR_fam"/>
</dbReference>
<dbReference type="PANTHER" id="PTHR42901:SF1">
    <property type="entry name" value="ALCOHOL DEHYDROGENASE"/>
    <property type="match status" value="1"/>
</dbReference>
<accession>A0A181C6W5</accession>
<organism evidence="3 4">
    <name type="scientific">Komagataeibacter rhaeticus</name>
    <dbReference type="NCBI Taxonomy" id="215221"/>
    <lineage>
        <taxon>Bacteria</taxon>
        <taxon>Pseudomonadati</taxon>
        <taxon>Pseudomonadota</taxon>
        <taxon>Alphaproteobacteria</taxon>
        <taxon>Acetobacterales</taxon>
        <taxon>Acetobacteraceae</taxon>
        <taxon>Komagataeibacter</taxon>
    </lineage>
</organism>
<name>A0A181C6W5_9PROT</name>
<evidence type="ECO:0000313" key="4">
    <source>
        <dbReference type="Proteomes" id="UP000502533"/>
    </source>
</evidence>
<comment type="similarity">
    <text evidence="1">Belongs to the short-chain dehydrogenases/reductases (SDR) family.</text>
</comment>
<keyword evidence="2" id="KW-0560">Oxidoreductase</keyword>
<proteinExistence type="inferred from homology"/>
<dbReference type="Proteomes" id="UP000502533">
    <property type="component" value="Chromosome"/>
</dbReference>
<dbReference type="KEGG" id="kre:GWK63_01070"/>
<dbReference type="SUPFAM" id="SSF51735">
    <property type="entry name" value="NAD(P)-binding Rossmann-fold domains"/>
    <property type="match status" value="1"/>
</dbReference>
<dbReference type="PRINTS" id="PR00081">
    <property type="entry name" value="GDHRDH"/>
</dbReference>
<dbReference type="InterPro" id="IPR036291">
    <property type="entry name" value="NAD(P)-bd_dom_sf"/>
</dbReference>
<dbReference type="PANTHER" id="PTHR42901">
    <property type="entry name" value="ALCOHOL DEHYDROGENASE"/>
    <property type="match status" value="1"/>
</dbReference>
<dbReference type="Gene3D" id="3.40.50.720">
    <property type="entry name" value="NAD(P)-binding Rossmann-like Domain"/>
    <property type="match status" value="1"/>
</dbReference>
<dbReference type="Pfam" id="PF00106">
    <property type="entry name" value="adh_short"/>
    <property type="match status" value="1"/>
</dbReference>
<dbReference type="AlphaFoldDB" id="A0A181C6W5"/>
<evidence type="ECO:0000256" key="2">
    <source>
        <dbReference type="ARBA" id="ARBA00023002"/>
    </source>
</evidence>
<sequence>MTIVPGTPLAGRVALVTGASRGIGRAVAVALARAGARCIITARTQGALEQTDDLIRQHTGQGATLLPLDLGDGDRVDTLGPSIMAQEGRLDCAVHCAGELGVLSPLVHLQPQDWERGLQAGPMTTWRLIRTLAPLLERAPAGRAVFLTDRHGRAPEPFWGLVAATRAAQDAIVRTWVRELPAHSPLRINLFEPGMVATRLRRLAMPALDMTSLPAPDAIAPHIVRLCLPGPQSQGACLHADAPVQEAST</sequence>
<reference evidence="3 4" key="1">
    <citation type="submission" date="2020-03" db="EMBL/GenBank/DDBJ databases">
        <title>Isolation of cellulose-producing strains, genome characterization and application of the synthesized cellulose films as an economical and sustainable material for piezoelectric sensor construction.</title>
        <authorList>
            <person name="Mangayil R.K."/>
        </authorList>
    </citation>
    <scope>NUCLEOTIDE SEQUENCE [LARGE SCALE GENOMIC DNA]</scope>
    <source>
        <strain evidence="3 4">ENS 9a1a</strain>
    </source>
</reference>
<keyword evidence="4" id="KW-1185">Reference proteome</keyword>
<dbReference type="EMBL" id="CP050139">
    <property type="protein sequence ID" value="QIP34280.1"/>
    <property type="molecule type" value="Genomic_DNA"/>
</dbReference>